<dbReference type="Proteomes" id="UP001333110">
    <property type="component" value="Unassembled WGS sequence"/>
</dbReference>
<accession>A0AAN7NG15</accession>
<dbReference type="PANTHER" id="PTHR33332">
    <property type="entry name" value="REVERSE TRANSCRIPTASE DOMAIN-CONTAINING PROTEIN"/>
    <property type="match status" value="1"/>
</dbReference>
<evidence type="ECO:0000313" key="3">
    <source>
        <dbReference type="Proteomes" id="UP001333110"/>
    </source>
</evidence>
<organism evidence="2 3">
    <name type="scientific">Mycteria americana</name>
    <name type="common">Wood stork</name>
    <dbReference type="NCBI Taxonomy" id="33587"/>
    <lineage>
        <taxon>Eukaryota</taxon>
        <taxon>Metazoa</taxon>
        <taxon>Chordata</taxon>
        <taxon>Craniata</taxon>
        <taxon>Vertebrata</taxon>
        <taxon>Euteleostomi</taxon>
        <taxon>Archelosauria</taxon>
        <taxon>Archosauria</taxon>
        <taxon>Dinosauria</taxon>
        <taxon>Saurischia</taxon>
        <taxon>Theropoda</taxon>
        <taxon>Coelurosauria</taxon>
        <taxon>Aves</taxon>
        <taxon>Neognathae</taxon>
        <taxon>Neoaves</taxon>
        <taxon>Aequornithes</taxon>
        <taxon>Ciconiiformes</taxon>
        <taxon>Ciconiidae</taxon>
        <taxon>Mycteria</taxon>
    </lineage>
</organism>
<dbReference type="InterPro" id="IPR000477">
    <property type="entry name" value="RT_dom"/>
</dbReference>
<protein>
    <recommendedName>
        <fullName evidence="1">Reverse transcriptase domain-containing protein</fullName>
    </recommendedName>
</protein>
<feature type="domain" description="Reverse transcriptase" evidence="1">
    <location>
        <begin position="14"/>
        <end position="176"/>
    </location>
</feature>
<keyword evidence="3" id="KW-1185">Reference proteome</keyword>
<dbReference type="EMBL" id="JAUNZN010000003">
    <property type="protein sequence ID" value="KAK4824064.1"/>
    <property type="molecule type" value="Genomic_DNA"/>
</dbReference>
<dbReference type="PROSITE" id="PS50878">
    <property type="entry name" value="RT_POL"/>
    <property type="match status" value="1"/>
</dbReference>
<proteinExistence type="predicted"/>
<evidence type="ECO:0000259" key="1">
    <source>
        <dbReference type="PROSITE" id="PS50878"/>
    </source>
</evidence>
<dbReference type="AlphaFoldDB" id="A0AAN7NG15"/>
<name>A0AAN7NG15_MYCAM</name>
<dbReference type="Pfam" id="PF00078">
    <property type="entry name" value="RVT_1"/>
    <property type="match status" value="1"/>
</dbReference>
<sequence>MPKILKAKLINFEQSWQLGEVPEDWQKANVAPVFKKGKKKDPGNYRLVSLTLVPGKVMEQLILETIARHMKDKKLIRKSQHGFTKGKSCLTNLITFYDEMTGLVDQGRAVDVVYLDISKAFGTVSHRILIEKLMKYGLDEQTMRWIENWLNCQAQRVVISVRKSSWRPVTSGVTQG</sequence>
<reference evidence="2 3" key="1">
    <citation type="journal article" date="2023" name="J. Hered.">
        <title>Chromosome-level genome of the wood stork (Mycteria americana) provides insight into avian chromosome evolution.</title>
        <authorList>
            <person name="Flamio R. Jr."/>
            <person name="Ramstad K.M."/>
        </authorList>
    </citation>
    <scope>NUCLEOTIDE SEQUENCE [LARGE SCALE GENOMIC DNA]</scope>
    <source>
        <strain evidence="2">JAX WOST 10</strain>
    </source>
</reference>
<dbReference type="SUPFAM" id="SSF56672">
    <property type="entry name" value="DNA/RNA polymerases"/>
    <property type="match status" value="1"/>
</dbReference>
<comment type="caution">
    <text evidence="2">The sequence shown here is derived from an EMBL/GenBank/DDBJ whole genome shotgun (WGS) entry which is preliminary data.</text>
</comment>
<evidence type="ECO:0000313" key="2">
    <source>
        <dbReference type="EMBL" id="KAK4824064.1"/>
    </source>
</evidence>
<dbReference type="InterPro" id="IPR043502">
    <property type="entry name" value="DNA/RNA_pol_sf"/>
</dbReference>
<gene>
    <name evidence="2" type="ORF">QYF61_009915</name>
</gene>